<comment type="function">
    <text evidence="1">This enzyme is involved in nucleotide metabolism: it produces dUMP, the immediate precursor of thymidine nucleotides and it decreases the intracellular concentration of dUTP so that uracil cannot be incorporated into DNA.</text>
</comment>
<dbReference type="GO" id="GO:0004170">
    <property type="term" value="F:dUTP diphosphatase activity"/>
    <property type="evidence" value="ECO:0007669"/>
    <property type="project" value="UniProtKB-EC"/>
</dbReference>
<dbReference type="PANTHER" id="PTHR11241:SF0">
    <property type="entry name" value="DEOXYURIDINE 5'-TRIPHOSPHATE NUCLEOTIDOHYDROLASE"/>
    <property type="match status" value="1"/>
</dbReference>
<keyword evidence="4" id="KW-0378">Hydrolase</keyword>
<accession>Q5I3E4</accession>
<dbReference type="InterPro" id="IPR033704">
    <property type="entry name" value="dUTPase_trimeric"/>
</dbReference>
<evidence type="ECO:0000256" key="2">
    <source>
        <dbReference type="ARBA" id="ARBA00006581"/>
    </source>
</evidence>
<dbReference type="GO" id="GO:0006226">
    <property type="term" value="P:dUMP biosynthetic process"/>
    <property type="evidence" value="ECO:0007669"/>
    <property type="project" value="InterPro"/>
</dbReference>
<dbReference type="CDD" id="cd07557">
    <property type="entry name" value="trimeric_dUTPase"/>
    <property type="match status" value="1"/>
</dbReference>
<dbReference type="Pfam" id="PF00692">
    <property type="entry name" value="dUTPase"/>
    <property type="match status" value="1"/>
</dbReference>
<name>Q5I3E4_9PHYC</name>
<evidence type="ECO:0000256" key="4">
    <source>
        <dbReference type="ARBA" id="ARBA00022801"/>
    </source>
</evidence>
<protein>
    <recommendedName>
        <fullName evidence="3">dUTP diphosphatase</fullName>
        <ecNumber evidence="3">3.6.1.23</ecNumber>
    </recommendedName>
</protein>
<evidence type="ECO:0000256" key="3">
    <source>
        <dbReference type="ARBA" id="ARBA00012379"/>
    </source>
</evidence>
<dbReference type="InterPro" id="IPR036157">
    <property type="entry name" value="dUTPase-like_sf"/>
</dbReference>
<comment type="similarity">
    <text evidence="2">Belongs to the dUTPase family.</text>
</comment>
<dbReference type="NCBIfam" id="TIGR00576">
    <property type="entry name" value="dut"/>
    <property type="match status" value="1"/>
</dbReference>
<dbReference type="GO" id="GO:0046081">
    <property type="term" value="P:dUTP catabolic process"/>
    <property type="evidence" value="ECO:0007669"/>
    <property type="project" value="InterPro"/>
</dbReference>
<organism evidence="7">
    <name type="scientific">Paramecium bursaria Chlorella virus SH6A</name>
    <dbReference type="NCBI Taxonomy" id="240266"/>
    <lineage>
        <taxon>Viruses</taxon>
        <taxon>Varidnaviria</taxon>
        <taxon>Bamfordvirae</taxon>
        <taxon>Nucleocytoviricota</taxon>
        <taxon>Megaviricetes</taxon>
        <taxon>Algavirales</taxon>
        <taxon>Phycodnaviridae</taxon>
        <taxon>Chlorovirus</taxon>
    </lineage>
</organism>
<proteinExistence type="inferred from homology"/>
<dbReference type="InterPro" id="IPR008181">
    <property type="entry name" value="dUTPase"/>
</dbReference>
<dbReference type="PANTHER" id="PTHR11241">
    <property type="entry name" value="DEOXYURIDINE 5'-TRIPHOSPHATE NUCLEOTIDOHYDROLASE"/>
    <property type="match status" value="1"/>
</dbReference>
<evidence type="ECO:0000256" key="5">
    <source>
        <dbReference type="ARBA" id="ARBA00023080"/>
    </source>
</evidence>
<reference evidence="7" key="1">
    <citation type="journal article" date="2005" name="J. Virol.">
        <title>Chlorella virus-encoded deoxyuridine triphosphatases exhibit different temperature optima.</title>
        <authorList>
            <person name="Zhang Y."/>
            <person name="Moriyama H."/>
            <person name="Homma K."/>
            <person name="Van Etten J.L."/>
        </authorList>
    </citation>
    <scope>NUCLEOTIDE SEQUENCE</scope>
    <source>
        <strain evidence="7">SH-6A</strain>
    </source>
</reference>
<evidence type="ECO:0000313" key="7">
    <source>
        <dbReference type="EMBL" id="AAW51453.1"/>
    </source>
</evidence>
<dbReference type="EMBL" id="AY857870">
    <property type="protein sequence ID" value="AAW51453.1"/>
    <property type="molecule type" value="Genomic_DNA"/>
</dbReference>
<dbReference type="EC" id="3.6.1.23" evidence="3"/>
<keyword evidence="5" id="KW-0546">Nucleotide metabolism</keyword>
<dbReference type="Gene3D" id="2.70.40.10">
    <property type="match status" value="1"/>
</dbReference>
<evidence type="ECO:0000256" key="1">
    <source>
        <dbReference type="ARBA" id="ARBA00003495"/>
    </source>
</evidence>
<evidence type="ECO:0000259" key="6">
    <source>
        <dbReference type="Pfam" id="PF00692"/>
    </source>
</evidence>
<dbReference type="InterPro" id="IPR029054">
    <property type="entry name" value="dUTPase-like"/>
</dbReference>
<feature type="domain" description="dUTPase-like" evidence="6">
    <location>
        <begin position="13"/>
        <end position="140"/>
    </location>
</feature>
<dbReference type="NCBIfam" id="NF001862">
    <property type="entry name" value="PRK00601.1"/>
    <property type="match status" value="1"/>
</dbReference>
<dbReference type="SUPFAM" id="SSF51283">
    <property type="entry name" value="dUTPase-like"/>
    <property type="match status" value="1"/>
</dbReference>
<sequence>MSSLLVKKLVETATTPMRGSEGAAGYDISSVEDVVIPAMGRVAVSTGLSIRVPDGTYGRIAPRSGLAYKYGIDVLAGVIDSDYRGELKAILYNSGERDYIIKTGDRIAQLILEKIETPDVAVVIELEDTIRGGGGFGSTGI</sequence>
<dbReference type="GO" id="GO:0000287">
    <property type="term" value="F:magnesium ion binding"/>
    <property type="evidence" value="ECO:0007669"/>
    <property type="project" value="InterPro"/>
</dbReference>